<sequence length="70" mass="8171">MSLSLMMMTMMMMNGSDCWWKYVYYRWKLRAMSGQASNPVEAMDFITEVELNAYAQNSNSSLRTGLRRSP</sequence>
<name>A0A4S2L9P7_OPIFE</name>
<comment type="caution">
    <text evidence="2">The sequence shown here is derived from an EMBL/GenBank/DDBJ whole genome shotgun (WGS) entry which is preliminary data.</text>
</comment>
<evidence type="ECO:0000313" key="2">
    <source>
        <dbReference type="EMBL" id="TGZ57067.1"/>
    </source>
</evidence>
<dbReference type="Proteomes" id="UP000308267">
    <property type="component" value="Unassembled WGS sequence"/>
</dbReference>
<protein>
    <submittedName>
        <fullName evidence="2">Uncharacterized protein</fullName>
    </submittedName>
</protein>
<keyword evidence="3" id="KW-1185">Reference proteome</keyword>
<organism evidence="2 3">
    <name type="scientific">Opisthorchis felineus</name>
    <dbReference type="NCBI Taxonomy" id="147828"/>
    <lineage>
        <taxon>Eukaryota</taxon>
        <taxon>Metazoa</taxon>
        <taxon>Spiralia</taxon>
        <taxon>Lophotrochozoa</taxon>
        <taxon>Platyhelminthes</taxon>
        <taxon>Trematoda</taxon>
        <taxon>Digenea</taxon>
        <taxon>Opisthorchiida</taxon>
        <taxon>Opisthorchiata</taxon>
        <taxon>Opisthorchiidae</taxon>
        <taxon>Opisthorchis</taxon>
    </lineage>
</organism>
<proteinExistence type="predicted"/>
<reference evidence="2 3" key="1">
    <citation type="journal article" date="2019" name="BMC Genomics">
        <title>New insights from Opisthorchis felineus genome: update on genomics of the epidemiologically important liver flukes.</title>
        <authorList>
            <person name="Ershov N.I."/>
            <person name="Mordvinov V.A."/>
            <person name="Prokhortchouk E.B."/>
            <person name="Pakharukova M.Y."/>
            <person name="Gunbin K.V."/>
            <person name="Ustyantsev K."/>
            <person name="Genaev M.A."/>
            <person name="Blinov A.G."/>
            <person name="Mazur A."/>
            <person name="Boulygina E."/>
            <person name="Tsygankova S."/>
            <person name="Khrameeva E."/>
            <person name="Chekanov N."/>
            <person name="Fan G."/>
            <person name="Xiao A."/>
            <person name="Zhang H."/>
            <person name="Xu X."/>
            <person name="Yang H."/>
            <person name="Solovyev V."/>
            <person name="Lee S.M."/>
            <person name="Liu X."/>
            <person name="Afonnikov D.A."/>
            <person name="Skryabin K.G."/>
        </authorList>
    </citation>
    <scope>NUCLEOTIDE SEQUENCE [LARGE SCALE GENOMIC DNA]</scope>
    <source>
        <strain evidence="2">AK-0245</strain>
        <tissue evidence="2">Whole organism</tissue>
    </source>
</reference>
<dbReference type="EMBL" id="SJOL01009519">
    <property type="protein sequence ID" value="TGZ57067.1"/>
    <property type="molecule type" value="Genomic_DNA"/>
</dbReference>
<gene>
    <name evidence="2" type="ORF">CRM22_010021</name>
</gene>
<feature type="signal peptide" evidence="1">
    <location>
        <begin position="1"/>
        <end position="18"/>
    </location>
</feature>
<dbReference type="AlphaFoldDB" id="A0A4S2L9P7"/>
<keyword evidence="1" id="KW-0732">Signal</keyword>
<feature type="chain" id="PRO_5020934271" evidence="1">
    <location>
        <begin position="19"/>
        <end position="70"/>
    </location>
</feature>
<accession>A0A4S2L9P7</accession>
<evidence type="ECO:0000256" key="1">
    <source>
        <dbReference type="SAM" id="SignalP"/>
    </source>
</evidence>
<evidence type="ECO:0000313" key="3">
    <source>
        <dbReference type="Proteomes" id="UP000308267"/>
    </source>
</evidence>